<dbReference type="GO" id="GO:0015450">
    <property type="term" value="F:protein-transporting ATPase activity"/>
    <property type="evidence" value="ECO:0007669"/>
    <property type="project" value="InterPro"/>
</dbReference>
<dbReference type="GO" id="GO:0006605">
    <property type="term" value="P:protein targeting"/>
    <property type="evidence" value="ECO:0007669"/>
    <property type="project" value="UniProtKB-UniRule"/>
</dbReference>
<comment type="subunit">
    <text evidence="9">Forms a complex with SecF. Part of the essential Sec protein translocation apparatus which comprises SecA, SecYEG and auxiliary proteins SecDF. Other proteins may also be involved.</text>
</comment>
<dbReference type="GO" id="GO:0005886">
    <property type="term" value="C:plasma membrane"/>
    <property type="evidence" value="ECO:0007669"/>
    <property type="project" value="UniProtKB-SubCell"/>
</dbReference>
<organism evidence="15 16">
    <name type="scientific">Jiangella anatolica</name>
    <dbReference type="NCBI Taxonomy" id="2670374"/>
    <lineage>
        <taxon>Bacteria</taxon>
        <taxon>Bacillati</taxon>
        <taxon>Actinomycetota</taxon>
        <taxon>Actinomycetes</taxon>
        <taxon>Jiangellales</taxon>
        <taxon>Jiangellaceae</taxon>
        <taxon>Jiangella</taxon>
    </lineage>
</organism>
<dbReference type="InterPro" id="IPR005665">
    <property type="entry name" value="SecF_bac"/>
</dbReference>
<evidence type="ECO:0000256" key="4">
    <source>
        <dbReference type="ARBA" id="ARBA00022692"/>
    </source>
</evidence>
<dbReference type="InterPro" id="IPR055344">
    <property type="entry name" value="SecD_SecF_C_bact"/>
</dbReference>
<feature type="transmembrane region" description="Helical" evidence="9">
    <location>
        <begin position="53"/>
        <end position="71"/>
    </location>
</feature>
<accession>A0A2W2BJ28</accession>
<dbReference type="HAMAP" id="MF_01463_B">
    <property type="entry name" value="SecD_B"/>
    <property type="match status" value="1"/>
</dbReference>
<evidence type="ECO:0000313" key="15">
    <source>
        <dbReference type="EMBL" id="PZF85270.1"/>
    </source>
</evidence>
<dbReference type="InterPro" id="IPR005791">
    <property type="entry name" value="SecD"/>
</dbReference>
<proteinExistence type="inferred from homology"/>
<dbReference type="NCBIfam" id="TIGR00916">
    <property type="entry name" value="2A0604s01"/>
    <property type="match status" value="2"/>
</dbReference>
<keyword evidence="16" id="KW-1185">Reference proteome</keyword>
<evidence type="ECO:0000256" key="11">
    <source>
        <dbReference type="SAM" id="MobiDB-lite"/>
    </source>
</evidence>
<dbReference type="NCBIfam" id="NF009583">
    <property type="entry name" value="PRK13024.1-3"/>
    <property type="match status" value="1"/>
</dbReference>
<evidence type="ECO:0000313" key="16">
    <source>
        <dbReference type="Proteomes" id="UP000248764"/>
    </source>
</evidence>
<protein>
    <recommendedName>
        <fullName evidence="9 10">Multifunctional fusion protein</fullName>
    </recommendedName>
    <domain>
        <recommendedName>
            <fullName evidence="9">Protein translocase subunit SecD</fullName>
        </recommendedName>
    </domain>
    <domain>
        <recommendedName>
            <fullName evidence="10">Protein-export membrane protein SecF</fullName>
        </recommendedName>
    </domain>
</protein>
<feature type="transmembrane region" description="Helical" evidence="9">
    <location>
        <begin position="740"/>
        <end position="761"/>
    </location>
</feature>
<dbReference type="Gene3D" id="3.30.1360.200">
    <property type="match status" value="1"/>
</dbReference>
<feature type="transmembrane region" description="Helical" evidence="9">
    <location>
        <begin position="478"/>
        <end position="504"/>
    </location>
</feature>
<evidence type="ECO:0000256" key="2">
    <source>
        <dbReference type="ARBA" id="ARBA00022448"/>
    </source>
</evidence>
<dbReference type="Pfam" id="PF22599">
    <property type="entry name" value="SecDF_P1_head"/>
    <property type="match status" value="1"/>
</dbReference>
<keyword evidence="7 9" id="KW-0811">Translocation</keyword>
<comment type="caution">
    <text evidence="9">Lacks conserved residue(s) required for the propagation of feature annotation.</text>
</comment>
<dbReference type="InterPro" id="IPR022645">
    <property type="entry name" value="SecD/SecF_bac"/>
</dbReference>
<dbReference type="InterPro" id="IPR048634">
    <property type="entry name" value="SecD_SecF_C"/>
</dbReference>
<comment type="function">
    <text evidence="9">Part of the Sec protein translocase complex. Interacts with the SecYEG preprotein conducting channel. SecDF uses the proton motive force (PMF) to complete protein translocation after the ATP-dependent function of SecA.</text>
</comment>
<dbReference type="Pfam" id="PF21760">
    <property type="entry name" value="SecD_1st"/>
    <property type="match status" value="1"/>
</dbReference>
<dbReference type="PRINTS" id="PR01755">
    <property type="entry name" value="SECFTRNLCASE"/>
</dbReference>
<evidence type="ECO:0000256" key="3">
    <source>
        <dbReference type="ARBA" id="ARBA00022475"/>
    </source>
</evidence>
<feature type="transmembrane region" description="Helical" evidence="9">
    <location>
        <begin position="713"/>
        <end position="734"/>
    </location>
</feature>
<dbReference type="Gene3D" id="1.20.1640.10">
    <property type="entry name" value="Multidrug efflux transporter AcrB transmembrane domain"/>
    <property type="match status" value="2"/>
</dbReference>
<sequence>MTAPAGHIPWRPPVDRTNALYLAIGVTAVVLATFALIRRRAAKRGTPVDGGRFARGVAALLILVASGFITLTSSPNLGLDLEGGAQIVLETQSTDTVEANAESTDRALEVLRRRVDALGVSEPSLSRSGDRRIIVELPGVSDPREAADALGRTAQLTVHPVLGYDTSGLTPETPAETPPATPPATTPPATPPATEGSVGGAIEPGSADGDTGTDVVAGSTPAPTETPAPSETPAPEGDGQLVLPDESGQPLLLAPTAMTGDEIDGADAVFDPTRGWFVTLDFSGSGGDTWANLTSEAACQPEGDPTRRIAIVLDDTVISSPNVTTSVQCGVGIRGGTTEITGDFDEEEAKDLAALVEGGALPIDVTTIEQRVVGPTLGDAAIEASAWAAIIGMAATAIFIGVAYRLVGVMAILALLGYAAISYAALSALGATLTLPGLAGFVLAIGMAVDANVLIFERAREEYVDGKTKSLRAAVQSGFKNALSAIADSNVTTLLAAGLLFFLASGPVRGFGVTLTIGVLASLLSALVLSRVLCEWLADRRWLNRHHDASGLAHHGRIRLWLRERNPQLMTKPLRWLLISAVAVVLAVGGIVARGLEFGIEFTGGRLVEVSPTETVDIDDARAAVADAGFPTAIVQESGDDDITVRASDMSDDEAAAVIAALDEIGGGAELVRDETIGPSLGDELQRNALIALGVALAAQLAYLAIRFRWTFGTGAVIALFQNVIVTVGIFAWIGKPLDGMFLAALLTIIGYSVNDAVVVFDRIRETWTRKDGEKFSDVSNTAILNTLPRSVNTGASTLFILVALLVLGGDSLSDFALALVLGILIGTYSSNFTAVPLTILLESSKPAPPPAPKKVDKRSREDPNYGAVV</sequence>
<comment type="similarity">
    <text evidence="10">Belongs to the SecD/SecF family. SecF subfamily.</text>
</comment>
<dbReference type="HAMAP" id="MF_01464_B">
    <property type="entry name" value="SecF_B"/>
    <property type="match status" value="1"/>
</dbReference>
<reference evidence="15 16" key="1">
    <citation type="submission" date="2018-01" db="EMBL/GenBank/DDBJ databases">
        <title>Draft genome sequence of Jiangella sp. GTF31.</title>
        <authorList>
            <person name="Sahin N."/>
            <person name="Ay H."/>
            <person name="Saygin H."/>
        </authorList>
    </citation>
    <scope>NUCLEOTIDE SEQUENCE [LARGE SCALE GENOMIC DNA]</scope>
    <source>
        <strain evidence="15 16">GTF31</strain>
    </source>
</reference>
<name>A0A2W2BJ28_9ACTN</name>
<feature type="transmembrane region" description="Helical" evidence="9">
    <location>
        <begin position="792"/>
        <end position="810"/>
    </location>
</feature>
<feature type="transmembrane region" description="Helical" evidence="9">
    <location>
        <begin position="19"/>
        <end position="37"/>
    </location>
</feature>
<feature type="transmembrane region" description="Helical" evidence="9">
    <location>
        <begin position="689"/>
        <end position="706"/>
    </location>
</feature>
<feature type="region of interest" description="Disordered" evidence="11">
    <location>
        <begin position="163"/>
        <end position="246"/>
    </location>
</feature>
<keyword evidence="3 9" id="KW-1003">Cell membrane</keyword>
<feature type="transmembrane region" description="Helical" evidence="9">
    <location>
        <begin position="510"/>
        <end position="534"/>
    </location>
</feature>
<dbReference type="PANTHER" id="PTHR30081:SF1">
    <property type="entry name" value="PROTEIN TRANSLOCASE SUBUNIT SECD"/>
    <property type="match status" value="1"/>
</dbReference>
<comment type="subunit">
    <text evidence="10">Forms a complex with SecD. Part of the essential Sec protein translocation apparatus which comprises SecA, SecYEG and auxiliary proteins SecDF. Other proteins may also be involved.</text>
</comment>
<dbReference type="EMBL" id="POTW01000009">
    <property type="protein sequence ID" value="PZF85270.1"/>
    <property type="molecule type" value="Genomic_DNA"/>
</dbReference>
<evidence type="ECO:0000256" key="9">
    <source>
        <dbReference type="HAMAP-Rule" id="MF_01463"/>
    </source>
</evidence>
<evidence type="ECO:0000259" key="12">
    <source>
        <dbReference type="Pfam" id="PF02355"/>
    </source>
</evidence>
<evidence type="ECO:0000259" key="14">
    <source>
        <dbReference type="Pfam" id="PF22599"/>
    </source>
</evidence>
<dbReference type="InterPro" id="IPR048631">
    <property type="entry name" value="SecD_1st"/>
</dbReference>
<dbReference type="FunFam" id="1.20.1640.10:FF:000044">
    <property type="entry name" value="Multifunctional fusion protein"/>
    <property type="match status" value="1"/>
</dbReference>
<comment type="caution">
    <text evidence="15">The sequence shown here is derived from an EMBL/GenBank/DDBJ whole genome shotgun (WGS) entry which is preliminary data.</text>
</comment>
<feature type="transmembrane region" description="Helical" evidence="9">
    <location>
        <begin position="437"/>
        <end position="457"/>
    </location>
</feature>
<comment type="subcellular location">
    <subcellularLocation>
        <location evidence="1 9">Cell membrane</location>
        <topology evidence="1 9">Multi-pass membrane protein</topology>
    </subcellularLocation>
</comment>
<feature type="compositionally biased region" description="Pro residues" evidence="11">
    <location>
        <begin position="176"/>
        <end position="191"/>
    </location>
</feature>
<feature type="domain" description="Protein export membrane protein SecD/SecF C-terminal" evidence="12">
    <location>
        <begin position="364"/>
        <end position="537"/>
    </location>
</feature>
<feature type="region of interest" description="Disordered" evidence="11">
    <location>
        <begin position="845"/>
        <end position="870"/>
    </location>
</feature>
<evidence type="ECO:0000256" key="6">
    <source>
        <dbReference type="ARBA" id="ARBA00022989"/>
    </source>
</evidence>
<dbReference type="NCBIfam" id="TIGR01129">
    <property type="entry name" value="secD"/>
    <property type="match status" value="1"/>
</dbReference>
<evidence type="ECO:0000256" key="1">
    <source>
        <dbReference type="ARBA" id="ARBA00004651"/>
    </source>
</evidence>
<dbReference type="InterPro" id="IPR022646">
    <property type="entry name" value="SecD/SecF_CS"/>
</dbReference>
<feature type="transmembrane region" description="Helical" evidence="9">
    <location>
        <begin position="384"/>
        <end position="404"/>
    </location>
</feature>
<evidence type="ECO:0000256" key="7">
    <source>
        <dbReference type="ARBA" id="ARBA00023010"/>
    </source>
</evidence>
<feature type="domain" description="Protein translocase subunit SecDF P1" evidence="13">
    <location>
        <begin position="105"/>
        <end position="161"/>
    </location>
</feature>
<feature type="transmembrane region" description="Helical" evidence="9">
    <location>
        <begin position="574"/>
        <end position="593"/>
    </location>
</feature>
<keyword evidence="5 9" id="KW-0653">Protein transport</keyword>
<evidence type="ECO:0000259" key="13">
    <source>
        <dbReference type="Pfam" id="PF21760"/>
    </source>
</evidence>
<dbReference type="Pfam" id="PF02355">
    <property type="entry name" value="SecD_SecF_C"/>
    <property type="match status" value="2"/>
</dbReference>
<feature type="transmembrane region" description="Helical" evidence="9">
    <location>
        <begin position="411"/>
        <end position="431"/>
    </location>
</feature>
<dbReference type="SUPFAM" id="SSF82866">
    <property type="entry name" value="Multidrug efflux transporter AcrB transmembrane domain"/>
    <property type="match status" value="2"/>
</dbReference>
<evidence type="ECO:0000256" key="8">
    <source>
        <dbReference type="ARBA" id="ARBA00023136"/>
    </source>
</evidence>
<feature type="domain" description="SecDF P1 head subdomain" evidence="14">
    <location>
        <begin position="245"/>
        <end position="363"/>
    </location>
</feature>
<dbReference type="Gene3D" id="3.30.70.3220">
    <property type="match status" value="1"/>
</dbReference>
<evidence type="ECO:0000256" key="10">
    <source>
        <dbReference type="HAMAP-Rule" id="MF_01464"/>
    </source>
</evidence>
<feature type="domain" description="Protein export membrane protein SecD/SecF C-terminal" evidence="12">
    <location>
        <begin position="660"/>
        <end position="842"/>
    </location>
</feature>
<dbReference type="GO" id="GO:0043952">
    <property type="term" value="P:protein transport by the Sec complex"/>
    <property type="evidence" value="ECO:0007669"/>
    <property type="project" value="UniProtKB-UniRule"/>
</dbReference>
<dbReference type="AlphaFoldDB" id="A0A2W2BJ28"/>
<dbReference type="Proteomes" id="UP000248764">
    <property type="component" value="Unassembled WGS sequence"/>
</dbReference>
<dbReference type="NCBIfam" id="TIGR00966">
    <property type="entry name" value="transloc_SecF"/>
    <property type="match status" value="1"/>
</dbReference>
<dbReference type="InterPro" id="IPR054384">
    <property type="entry name" value="SecDF_P1_head"/>
</dbReference>
<comment type="similarity">
    <text evidence="9">Belongs to the SecD/SecF family. SecD subfamily.</text>
</comment>
<keyword evidence="4 9" id="KW-0812">Transmembrane</keyword>
<dbReference type="InterPro" id="IPR022813">
    <property type="entry name" value="SecD/SecF_arch_bac"/>
</dbReference>
<gene>
    <name evidence="9" type="primary">secD</name>
    <name evidence="10" type="synonym">secF</name>
    <name evidence="15" type="ORF">C1I92_05330</name>
</gene>
<evidence type="ECO:0000256" key="5">
    <source>
        <dbReference type="ARBA" id="ARBA00022927"/>
    </source>
</evidence>
<feature type="transmembrane region" description="Helical" evidence="9">
    <location>
        <begin position="816"/>
        <end position="842"/>
    </location>
</feature>
<keyword evidence="6 9" id="KW-1133">Transmembrane helix</keyword>
<keyword evidence="8 9" id="KW-0472">Membrane</keyword>
<dbReference type="GO" id="GO:0065002">
    <property type="term" value="P:intracellular protein transmembrane transport"/>
    <property type="evidence" value="ECO:0007669"/>
    <property type="project" value="UniProtKB-UniRule"/>
</dbReference>
<keyword evidence="2 9" id="KW-0813">Transport</keyword>
<dbReference type="PANTHER" id="PTHR30081">
    <property type="entry name" value="PROTEIN-EXPORT MEMBRANE PROTEIN SEC"/>
    <property type="match status" value="1"/>
</dbReference>
<dbReference type="Pfam" id="PF07549">
    <property type="entry name" value="Sec_GG"/>
    <property type="match status" value="2"/>
</dbReference>